<evidence type="ECO:0000313" key="1">
    <source>
        <dbReference type="EMBL" id="ONM21186.1"/>
    </source>
</evidence>
<dbReference type="AlphaFoldDB" id="A0A1D6EN16"/>
<accession>A0A1D6EN16</accession>
<reference evidence="1" key="1">
    <citation type="submission" date="2015-12" db="EMBL/GenBank/DDBJ databases">
        <title>Update maize B73 reference genome by single molecule sequencing technologies.</title>
        <authorList>
            <consortium name="Maize Genome Sequencing Project"/>
            <person name="Ware D."/>
        </authorList>
    </citation>
    <scope>NUCLEOTIDE SEQUENCE [LARGE SCALE GENOMIC DNA]</scope>
    <source>
        <tissue evidence="1">Seedling</tissue>
    </source>
</reference>
<organism evidence="1">
    <name type="scientific">Zea mays</name>
    <name type="common">Maize</name>
    <dbReference type="NCBI Taxonomy" id="4577"/>
    <lineage>
        <taxon>Eukaryota</taxon>
        <taxon>Viridiplantae</taxon>
        <taxon>Streptophyta</taxon>
        <taxon>Embryophyta</taxon>
        <taxon>Tracheophyta</taxon>
        <taxon>Spermatophyta</taxon>
        <taxon>Magnoliopsida</taxon>
        <taxon>Liliopsida</taxon>
        <taxon>Poales</taxon>
        <taxon>Poaceae</taxon>
        <taxon>PACMAD clade</taxon>
        <taxon>Panicoideae</taxon>
        <taxon>Andropogonodae</taxon>
        <taxon>Andropogoneae</taxon>
        <taxon>Tripsacinae</taxon>
        <taxon>Zea</taxon>
    </lineage>
</organism>
<sequence>MISTDGVDGEVIHLTMPSESVVSSLVATSEFEHKKRMEMIQPIPDIEEPSGQEGAELSKIPVDLKSGDWFLKIVPWIGGRIISMAHIPSGMLHNHMCNV</sequence>
<gene>
    <name evidence="1" type="ORF">ZEAMMB73_Zm00001d005453</name>
</gene>
<name>A0A1D6EN16_MAIZE</name>
<protein>
    <submittedName>
        <fullName evidence="1">Heteroglycan glucosidase 1</fullName>
    </submittedName>
</protein>
<dbReference type="EMBL" id="CM007648">
    <property type="protein sequence ID" value="ONM21186.1"/>
    <property type="molecule type" value="Genomic_DNA"/>
</dbReference>
<proteinExistence type="predicted"/>